<dbReference type="EMBL" id="BDIP01001547">
    <property type="protein sequence ID" value="GIQ84623.1"/>
    <property type="molecule type" value="Genomic_DNA"/>
</dbReference>
<evidence type="ECO:0000256" key="1">
    <source>
        <dbReference type="PROSITE-ProRule" id="PRU00325"/>
    </source>
</evidence>
<dbReference type="PROSITE" id="PS50966">
    <property type="entry name" value="ZF_SWIM"/>
    <property type="match status" value="1"/>
</dbReference>
<comment type="caution">
    <text evidence="4">The sequence shown here is derived from an EMBL/GenBank/DDBJ whole genome shotgun (WGS) entry which is preliminary data.</text>
</comment>
<dbReference type="AlphaFoldDB" id="A0A9K3CYG6"/>
<gene>
    <name evidence="4" type="ORF">KIPB_006156</name>
</gene>
<feature type="domain" description="SWIM-type" evidence="3">
    <location>
        <begin position="380"/>
        <end position="412"/>
    </location>
</feature>
<keyword evidence="1" id="KW-0862">Zinc</keyword>
<dbReference type="GO" id="GO:0008270">
    <property type="term" value="F:zinc ion binding"/>
    <property type="evidence" value="ECO:0007669"/>
    <property type="project" value="UniProtKB-KW"/>
</dbReference>
<keyword evidence="5" id="KW-1185">Reference proteome</keyword>
<reference evidence="4 5" key="1">
    <citation type="journal article" date="2018" name="PLoS ONE">
        <title>The draft genome of Kipferlia bialata reveals reductive genome evolution in fornicate parasites.</title>
        <authorList>
            <person name="Tanifuji G."/>
            <person name="Takabayashi S."/>
            <person name="Kume K."/>
            <person name="Takagi M."/>
            <person name="Nakayama T."/>
            <person name="Kamikawa R."/>
            <person name="Inagaki Y."/>
            <person name="Hashimoto T."/>
        </authorList>
    </citation>
    <scope>NUCLEOTIDE SEQUENCE [LARGE SCALE GENOMIC DNA]</scope>
    <source>
        <strain evidence="4">NY0173</strain>
    </source>
</reference>
<feature type="compositionally biased region" description="Basic residues" evidence="2">
    <location>
        <begin position="342"/>
        <end position="353"/>
    </location>
</feature>
<organism evidence="4 5">
    <name type="scientific">Kipferlia bialata</name>
    <dbReference type="NCBI Taxonomy" id="797122"/>
    <lineage>
        <taxon>Eukaryota</taxon>
        <taxon>Metamonada</taxon>
        <taxon>Carpediemonas-like organisms</taxon>
        <taxon>Kipferlia</taxon>
    </lineage>
</organism>
<dbReference type="Proteomes" id="UP000265618">
    <property type="component" value="Unassembled WGS sequence"/>
</dbReference>
<accession>A0A9K3CYG6</accession>
<evidence type="ECO:0000259" key="3">
    <source>
        <dbReference type="PROSITE" id="PS50966"/>
    </source>
</evidence>
<feature type="region of interest" description="Disordered" evidence="2">
    <location>
        <begin position="170"/>
        <end position="209"/>
    </location>
</feature>
<evidence type="ECO:0000313" key="4">
    <source>
        <dbReference type="EMBL" id="GIQ84623.1"/>
    </source>
</evidence>
<evidence type="ECO:0000313" key="5">
    <source>
        <dbReference type="Proteomes" id="UP000265618"/>
    </source>
</evidence>
<keyword evidence="1" id="KW-0479">Metal-binding</keyword>
<name>A0A9K3CYG6_9EUKA</name>
<protein>
    <recommendedName>
        <fullName evidence="3">SWIM-type domain-containing protein</fullName>
    </recommendedName>
</protein>
<sequence>MTDCVTVRDSKRVLKYAAKTSEANTTNTRLALGALLRLLAQIGSEHTTETLDAEHGRFTLLCQEVADTLAPLLAVDLSATDRDTWHRKMRPWASVIGGLEICLAVTTPKSCLSLGDPSTWGDLSPSVLEDTSLPLYIRYSQVAARYTSLLSHGGCTATVVDVDVGVGSDDVDMGVKEEGGVKEEEGEEREREREWQDMEESGEDPMTPGRLSAAAFTLPVIPEDIIEVHSKPNSFVRGMPMVTRVSGIRVHNHSFRTEEMPSGREGRTDESRDFTATCDMAGSSGYNYVTRIRCTIDRDPYPFIPDAGEEGVWEMDSVYPTVSVLEGGDAQPATPKKEAKGRPKRGRKGRKKKTAVELDVKQELQGMVQPVDPTQPVLHETVSIHGACSCPDHKIRKDGYCKHQVALLLRLSGLSCDTNCVDIEFGKVKTPPFRVLRPVPVYRVPVYRGMSVY</sequence>
<proteinExistence type="predicted"/>
<dbReference type="InterPro" id="IPR007527">
    <property type="entry name" value="Znf_SWIM"/>
</dbReference>
<feature type="region of interest" description="Disordered" evidence="2">
    <location>
        <begin position="325"/>
        <end position="355"/>
    </location>
</feature>
<keyword evidence="1" id="KW-0863">Zinc-finger</keyword>
<evidence type="ECO:0000256" key="2">
    <source>
        <dbReference type="SAM" id="MobiDB-lite"/>
    </source>
</evidence>
<feature type="compositionally biased region" description="Basic and acidic residues" evidence="2">
    <location>
        <begin position="173"/>
        <end position="196"/>
    </location>
</feature>